<dbReference type="PANTHER" id="PTHR23054:SF18">
    <property type="entry name" value="TERNARY COMPLEX FACTOR MIP1, LEUCINE-ZIPPER"/>
    <property type="match status" value="1"/>
</dbReference>
<feature type="compositionally biased region" description="Low complexity" evidence="1">
    <location>
        <begin position="132"/>
        <end position="147"/>
    </location>
</feature>
<evidence type="ECO:0000313" key="4">
    <source>
        <dbReference type="EMBL" id="CAK9223909.1"/>
    </source>
</evidence>
<feature type="region of interest" description="Disordered" evidence="1">
    <location>
        <begin position="127"/>
        <end position="149"/>
    </location>
</feature>
<proteinExistence type="predicted"/>
<feature type="compositionally biased region" description="Low complexity" evidence="1">
    <location>
        <begin position="266"/>
        <end position="278"/>
    </location>
</feature>
<dbReference type="InterPro" id="IPR025757">
    <property type="entry name" value="MIP1_Leuzipper"/>
</dbReference>
<dbReference type="Pfam" id="PF14389">
    <property type="entry name" value="Lzipper-MIP1"/>
    <property type="match status" value="1"/>
</dbReference>
<dbReference type="InterPro" id="IPR006869">
    <property type="entry name" value="DUF547"/>
</dbReference>
<reference evidence="4" key="1">
    <citation type="submission" date="2024-02" db="EMBL/GenBank/DDBJ databases">
        <authorList>
            <consortium name="ELIXIR-Norway"/>
            <consortium name="Elixir Norway"/>
        </authorList>
    </citation>
    <scope>NUCLEOTIDE SEQUENCE</scope>
</reference>
<keyword evidence="5" id="KW-1185">Reference proteome</keyword>
<protein>
    <recommendedName>
        <fullName evidence="6">Transcription factor</fullName>
    </recommendedName>
</protein>
<dbReference type="PANTHER" id="PTHR23054">
    <property type="entry name" value="TERNARY COMPLEX FACTOR MIP1, LEUCINE-ZIPPER-RELATED"/>
    <property type="match status" value="1"/>
</dbReference>
<evidence type="ECO:0000259" key="2">
    <source>
        <dbReference type="Pfam" id="PF04784"/>
    </source>
</evidence>
<evidence type="ECO:0008006" key="6">
    <source>
        <dbReference type="Google" id="ProtNLM"/>
    </source>
</evidence>
<feature type="region of interest" description="Disordered" evidence="1">
    <location>
        <begin position="266"/>
        <end position="293"/>
    </location>
</feature>
<feature type="compositionally biased region" description="Polar residues" evidence="1">
    <location>
        <begin position="279"/>
        <end position="293"/>
    </location>
</feature>
<evidence type="ECO:0000259" key="3">
    <source>
        <dbReference type="Pfam" id="PF14389"/>
    </source>
</evidence>
<accession>A0ABP0UMF7</accession>
<evidence type="ECO:0000313" key="5">
    <source>
        <dbReference type="Proteomes" id="UP001497512"/>
    </source>
</evidence>
<feature type="domain" description="Ternary complex factor MIP1 leucine-zipper" evidence="3">
    <location>
        <begin position="44"/>
        <end position="121"/>
    </location>
</feature>
<evidence type="ECO:0000256" key="1">
    <source>
        <dbReference type="SAM" id="MobiDB-lite"/>
    </source>
</evidence>
<gene>
    <name evidence="4" type="ORF">CSSPTR1EN2_LOCUS17067</name>
</gene>
<organism evidence="4 5">
    <name type="scientific">Sphagnum troendelagicum</name>
    <dbReference type="NCBI Taxonomy" id="128251"/>
    <lineage>
        <taxon>Eukaryota</taxon>
        <taxon>Viridiplantae</taxon>
        <taxon>Streptophyta</taxon>
        <taxon>Embryophyta</taxon>
        <taxon>Bryophyta</taxon>
        <taxon>Sphagnophytina</taxon>
        <taxon>Sphagnopsida</taxon>
        <taxon>Sphagnales</taxon>
        <taxon>Sphagnaceae</taxon>
        <taxon>Sphagnum</taxon>
    </lineage>
</organism>
<feature type="region of interest" description="Disordered" evidence="1">
    <location>
        <begin position="1"/>
        <end position="43"/>
    </location>
</feature>
<feature type="compositionally biased region" description="Basic residues" evidence="1">
    <location>
        <begin position="1"/>
        <end position="30"/>
    </location>
</feature>
<dbReference type="EMBL" id="OZ019896">
    <property type="protein sequence ID" value="CAK9223909.1"/>
    <property type="molecule type" value="Genomic_DNA"/>
</dbReference>
<name>A0ABP0UMF7_9BRYO</name>
<feature type="compositionally biased region" description="Basic and acidic residues" evidence="1">
    <location>
        <begin position="31"/>
        <end position="43"/>
    </location>
</feature>
<feature type="domain" description="DUF547" evidence="2">
    <location>
        <begin position="369"/>
        <end position="502"/>
    </location>
</feature>
<dbReference type="Proteomes" id="UP001497512">
    <property type="component" value="Chromosome 4"/>
</dbReference>
<dbReference type="Pfam" id="PF04784">
    <property type="entry name" value="DUF547"/>
    <property type="match status" value="1"/>
</dbReference>
<sequence>MKTNRKKRNRSKKNSRKKSSLRQWRLKIKRKGSEENKKQQLVDDRRTALEKDVAQLQTLLDGEKTLRVGLERALQEASDPPTPRLVSPEAHDLITEIISLQKQVSHLEQHVLSLYRKVFDQRLSTHHHNRSSDFSSSLQSPPSSYHVSRFKAEQRLETQVPQQLLLCPPSSSPQHHCHDDGSIVVPTSQGFKRPHSAIISAADQSKTQQVGSFLNTSFYCIDKGQPLQAVVVKPSSKTPNELSEELVRCMAAIYCKLADPPLPELSPFSPGSSSSDSLATTHGSSHEFSNSNDSWSPLWRTDNTSCEMINGCVFPDPYSVKDVGSEDVGPYSSMVEVPWICVDNRHTYAAALKNFRSMVEQLAKVDPGQMTHEQKLAFWINVYNALMMHAYLFYGIPRNRLKRLSLLQKAAYKVGPFSINAQTIEHSILGCHSNRPAQWLQALLNPTTKFKVGDERRAYALQSPEPAVCFALCCGGYSDPVVRVYTAKNVRLELGVAKREFLQASVGIRDNKVILPKILEWYSRELVIDSAALLEWVCCQKVSGKLEAQIRQCIKNQKSHRSPAHCLQWMPYNFGFRYIFVHDLVRRSSPFDP</sequence>